<comment type="similarity">
    <text evidence="5">Belongs to the peptidase M42 family.</text>
</comment>
<reference evidence="9 10" key="1">
    <citation type="submission" date="2016-05" db="EMBL/GenBank/DDBJ databases">
        <title>Genomic and physiological characterization of Planctopirus sp. isolated from fresh water lake.</title>
        <authorList>
            <person name="Subhash Y."/>
            <person name="Ramana C."/>
        </authorList>
    </citation>
    <scope>NUCLEOTIDE SEQUENCE [LARGE SCALE GENOMIC DNA]</scope>
    <source>
        <strain evidence="9 10">JC280</strain>
    </source>
</reference>
<comment type="cofactor">
    <cofactor evidence="7">
        <name>a divalent metal cation</name>
        <dbReference type="ChEBI" id="CHEBI:60240"/>
    </cofactor>
    <text evidence="7">Binds 2 divalent metal cations per subunit.</text>
</comment>
<dbReference type="InterPro" id="IPR002933">
    <property type="entry name" value="Peptidase_M20"/>
</dbReference>
<dbReference type="Pfam" id="PF01546">
    <property type="entry name" value="Peptidase_M20"/>
    <property type="match status" value="1"/>
</dbReference>
<dbReference type="RefSeq" id="WP_068846774.1">
    <property type="nucleotide sequence ID" value="NZ_LYDR01000049.1"/>
</dbReference>
<comment type="caution">
    <text evidence="9">The sequence shown here is derived from an EMBL/GenBank/DDBJ whole genome shotgun (WGS) entry which is preliminary data.</text>
</comment>
<evidence type="ECO:0000259" key="8">
    <source>
        <dbReference type="Pfam" id="PF07687"/>
    </source>
</evidence>
<dbReference type="PANTHER" id="PTHR42994:SF2">
    <property type="entry name" value="PEPTIDASE"/>
    <property type="match status" value="1"/>
</dbReference>
<dbReference type="EMBL" id="LYDR01000049">
    <property type="protein sequence ID" value="ODA33825.1"/>
    <property type="molecule type" value="Genomic_DNA"/>
</dbReference>
<dbReference type="InterPro" id="IPR036264">
    <property type="entry name" value="Bact_exopeptidase_dim_dom"/>
</dbReference>
<evidence type="ECO:0000256" key="5">
    <source>
        <dbReference type="PIRNR" id="PIRNR001123"/>
    </source>
</evidence>
<evidence type="ECO:0000256" key="7">
    <source>
        <dbReference type="PIRSR" id="PIRSR001123-2"/>
    </source>
</evidence>
<dbReference type="OrthoDB" id="9804934at2"/>
<gene>
    <name evidence="9" type="ORF">A6X21_18070</name>
</gene>
<feature type="binding site" evidence="7">
    <location>
        <position position="117"/>
    </location>
    <ligand>
        <name>Zn(2+)</name>
        <dbReference type="ChEBI" id="CHEBI:29105"/>
        <label>2</label>
    </ligand>
</feature>
<keyword evidence="4" id="KW-0862">Zinc</keyword>
<accession>A0A1C3EKS1</accession>
<keyword evidence="10" id="KW-1185">Reference proteome</keyword>
<evidence type="ECO:0000256" key="6">
    <source>
        <dbReference type="PIRSR" id="PIRSR001123-1"/>
    </source>
</evidence>
<dbReference type="SUPFAM" id="SSF53187">
    <property type="entry name" value="Zn-dependent exopeptidases"/>
    <property type="match status" value="1"/>
</dbReference>
<evidence type="ECO:0000313" key="9">
    <source>
        <dbReference type="EMBL" id="ODA33825.1"/>
    </source>
</evidence>
<feature type="domain" description="Peptidase M20 dimerisation" evidence="8">
    <location>
        <begin position="188"/>
        <end position="294"/>
    </location>
</feature>
<evidence type="ECO:0000256" key="2">
    <source>
        <dbReference type="ARBA" id="ARBA00022723"/>
    </source>
</evidence>
<dbReference type="Proteomes" id="UP000094828">
    <property type="component" value="Unassembled WGS sequence"/>
</dbReference>
<keyword evidence="2 7" id="KW-0479">Metal-binding</keyword>
<comment type="cofactor">
    <cofactor evidence="1">
        <name>Zn(2+)</name>
        <dbReference type="ChEBI" id="CHEBI:29105"/>
    </cofactor>
</comment>
<name>A0A1C3EKS1_9PLAN</name>
<dbReference type="Gene3D" id="3.40.630.10">
    <property type="entry name" value="Zn peptidases"/>
    <property type="match status" value="1"/>
</dbReference>
<dbReference type="Gene3D" id="3.30.70.360">
    <property type="match status" value="1"/>
</dbReference>
<evidence type="ECO:0000313" key="10">
    <source>
        <dbReference type="Proteomes" id="UP000094828"/>
    </source>
</evidence>
<dbReference type="GO" id="GO:0046872">
    <property type="term" value="F:metal ion binding"/>
    <property type="evidence" value="ECO:0007669"/>
    <property type="project" value="UniProtKB-UniRule"/>
</dbReference>
<dbReference type="PANTHER" id="PTHR42994">
    <property type="entry name" value="PEPTIDASE T"/>
    <property type="match status" value="1"/>
</dbReference>
<dbReference type="PIRSF" id="PIRSF001123">
    <property type="entry name" value="PepA_GA"/>
    <property type="match status" value="1"/>
</dbReference>
<evidence type="ECO:0000256" key="3">
    <source>
        <dbReference type="ARBA" id="ARBA00022801"/>
    </source>
</evidence>
<sequence>MASLSAYIERSPTIDLLMRLLEVPGLSGQETAISQAIQAELIAAGVPAMSMFNDDAHSRIDLPCEIGNLFVHLPGTKPGPRIMFSTHMDTVPICQGAKPILKEDQICTDGSTGLGGDNRTGCAVLISTVAALLKHQLPHPPITLLFTIREESGIQGARYLDAKAVSDVQMCFNFDGKVPAELVTGAVGQETFHVEITGLASHAGVAPEQGISATLIASKAIADVHAQGWFGKIQKSDGYGTSNIGIFGGKKGLAAGDATNVVTDYVYLKGEARSHDAEFNSRITAAYQAAFEKAVNDVSTIDGQRATLKFTIHKAYPPFHLEDHSPVVMRAVDAAKSIGMSPITKSSNGGLDANWLVKHGVPTVTMGAGQHEIHTIKEFINLGEFMDGCQLALAIATQCRQE</sequence>
<keyword evidence="3" id="KW-0378">Hydrolase</keyword>
<dbReference type="AlphaFoldDB" id="A0A1C3EKS1"/>
<dbReference type="InterPro" id="IPR008007">
    <property type="entry name" value="Peptidase_M42"/>
</dbReference>
<feature type="binding site" evidence="7">
    <location>
        <position position="151"/>
    </location>
    <ligand>
        <name>Zn(2+)</name>
        <dbReference type="ChEBI" id="CHEBI:29105"/>
        <label>2</label>
    </ligand>
</feature>
<dbReference type="SUPFAM" id="SSF55031">
    <property type="entry name" value="Bacterial exopeptidase dimerisation domain"/>
    <property type="match status" value="1"/>
</dbReference>
<feature type="active site" description="Proton acceptor" evidence="6">
    <location>
        <position position="150"/>
    </location>
</feature>
<protein>
    <submittedName>
        <fullName evidence="9">Peptidase</fullName>
    </submittedName>
</protein>
<organism evidence="9 10">
    <name type="scientific">Planctopirus hydrillae</name>
    <dbReference type="NCBI Taxonomy" id="1841610"/>
    <lineage>
        <taxon>Bacteria</taxon>
        <taxon>Pseudomonadati</taxon>
        <taxon>Planctomycetota</taxon>
        <taxon>Planctomycetia</taxon>
        <taxon>Planctomycetales</taxon>
        <taxon>Planctomycetaceae</taxon>
        <taxon>Planctopirus</taxon>
    </lineage>
</organism>
<evidence type="ECO:0000256" key="1">
    <source>
        <dbReference type="ARBA" id="ARBA00001947"/>
    </source>
</evidence>
<dbReference type="GO" id="GO:0004177">
    <property type="term" value="F:aminopeptidase activity"/>
    <property type="evidence" value="ECO:0007669"/>
    <property type="project" value="UniProtKB-UniRule"/>
</dbReference>
<dbReference type="Pfam" id="PF07687">
    <property type="entry name" value="M20_dimer"/>
    <property type="match status" value="1"/>
</dbReference>
<dbReference type="STRING" id="1841610.A6X21_18070"/>
<feature type="binding site" evidence="7">
    <location>
        <position position="117"/>
    </location>
    <ligand>
        <name>Zn(2+)</name>
        <dbReference type="ChEBI" id="CHEBI:29105"/>
        <label>1</label>
    </ligand>
</feature>
<evidence type="ECO:0000256" key="4">
    <source>
        <dbReference type="ARBA" id="ARBA00022833"/>
    </source>
</evidence>
<dbReference type="InterPro" id="IPR011650">
    <property type="entry name" value="Peptidase_M20_dimer"/>
</dbReference>
<proteinExistence type="inferred from homology"/>